<dbReference type="PANTHER" id="PTHR43205">
    <property type="entry name" value="PROSTAGLANDIN REDUCTASE"/>
    <property type="match status" value="1"/>
</dbReference>
<dbReference type="InterPro" id="IPR045010">
    <property type="entry name" value="MDR_fam"/>
</dbReference>
<evidence type="ECO:0000313" key="3">
    <source>
        <dbReference type="Proteomes" id="UP001370490"/>
    </source>
</evidence>
<dbReference type="PANTHER" id="PTHR43205:SF35">
    <property type="entry name" value="ZINC-BINDING DEHYDROGENASE FAMILY PROTEIN"/>
    <property type="match status" value="1"/>
</dbReference>
<feature type="non-terminal residue" evidence="2">
    <location>
        <position position="461"/>
    </location>
</feature>
<keyword evidence="3" id="KW-1185">Reference proteome</keyword>
<proteinExistence type="predicted"/>
<protein>
    <submittedName>
        <fullName evidence="2">Uncharacterized protein</fullName>
    </submittedName>
</protein>
<evidence type="ECO:0000256" key="1">
    <source>
        <dbReference type="SAM" id="MobiDB-lite"/>
    </source>
</evidence>
<sequence>MVGLQRAENSLSGPQGVHNLFNLISKRIRIQGFLQRDFLHLFLVFQRTLSVTANKERSCTFEDMDESLQSAPTTFAGLFSGKNRILLALSFPIQRLDHAKFVRNKVVAKKVEKLQQKGKIEPSIFLNPSKQQDNTACHVNFPDETPDQLIYCCSIFTGSVHNNSLMINKSSEQIGPYNIITDTKTGDCYGSQNITRLFTSKVIVWSETSTALARKMVAISRTSLLAAVFTAIFINISSRSANGNEFKVKLQSPETQKAINLVSNKSSWCIDTIYMPGKFGKYHKRRGKLAQELTSWKLWSPSVNDIQEISTTTRGRETPKAQLNDGSTAAQDNQPQGWQPDTNPREEAQIARQFQALHNRVSDFDGKELFQQPLYGVKHAFQVSMDMEEYSKRVDQHEVREEVLQLLEDFSDVAEDLPNTLSPIHSIQQAIDLNCQRLSACQITSMERAELKRQADELHLR</sequence>
<dbReference type="EMBL" id="JBAMMX010000031">
    <property type="protein sequence ID" value="KAK6911078.1"/>
    <property type="molecule type" value="Genomic_DNA"/>
</dbReference>
<dbReference type="Proteomes" id="UP001370490">
    <property type="component" value="Unassembled WGS sequence"/>
</dbReference>
<evidence type="ECO:0000313" key="2">
    <source>
        <dbReference type="EMBL" id="KAK6911078.1"/>
    </source>
</evidence>
<dbReference type="AlphaFoldDB" id="A0AAN8U6I1"/>
<dbReference type="Gene3D" id="3.40.50.720">
    <property type="entry name" value="NAD(P)-binding Rossmann-like Domain"/>
    <property type="match status" value="1"/>
</dbReference>
<dbReference type="GO" id="GO:0016628">
    <property type="term" value="F:oxidoreductase activity, acting on the CH-CH group of donors, NAD or NADP as acceptor"/>
    <property type="evidence" value="ECO:0007669"/>
    <property type="project" value="InterPro"/>
</dbReference>
<feature type="compositionally biased region" description="Polar residues" evidence="1">
    <location>
        <begin position="324"/>
        <end position="342"/>
    </location>
</feature>
<dbReference type="Gene3D" id="3.90.180.10">
    <property type="entry name" value="Medium-chain alcohol dehydrogenases, catalytic domain"/>
    <property type="match status" value="1"/>
</dbReference>
<comment type="caution">
    <text evidence="2">The sequence shown here is derived from an EMBL/GenBank/DDBJ whole genome shotgun (WGS) entry which is preliminary data.</text>
</comment>
<name>A0AAN8U6I1_9MAGN</name>
<reference evidence="2 3" key="1">
    <citation type="submission" date="2023-12" db="EMBL/GenBank/DDBJ databases">
        <title>A high-quality genome assembly for Dillenia turbinata (Dilleniales).</title>
        <authorList>
            <person name="Chanderbali A."/>
        </authorList>
    </citation>
    <scope>NUCLEOTIDE SEQUENCE [LARGE SCALE GENOMIC DNA]</scope>
    <source>
        <strain evidence="2">LSX21</strain>
        <tissue evidence="2">Leaf</tissue>
    </source>
</reference>
<gene>
    <name evidence="2" type="ORF">RJ641_000008</name>
</gene>
<organism evidence="2 3">
    <name type="scientific">Dillenia turbinata</name>
    <dbReference type="NCBI Taxonomy" id="194707"/>
    <lineage>
        <taxon>Eukaryota</taxon>
        <taxon>Viridiplantae</taxon>
        <taxon>Streptophyta</taxon>
        <taxon>Embryophyta</taxon>
        <taxon>Tracheophyta</taxon>
        <taxon>Spermatophyta</taxon>
        <taxon>Magnoliopsida</taxon>
        <taxon>eudicotyledons</taxon>
        <taxon>Gunneridae</taxon>
        <taxon>Pentapetalae</taxon>
        <taxon>Dilleniales</taxon>
        <taxon>Dilleniaceae</taxon>
        <taxon>Dillenia</taxon>
    </lineage>
</organism>
<accession>A0AAN8U6I1</accession>
<feature type="region of interest" description="Disordered" evidence="1">
    <location>
        <begin position="309"/>
        <end position="343"/>
    </location>
</feature>